<evidence type="ECO:0000313" key="2">
    <source>
        <dbReference type="EMBL" id="KAF3507371.1"/>
    </source>
</evidence>
<protein>
    <recommendedName>
        <fullName evidence="1">PPM-type phosphatase domain-containing protein</fullName>
    </recommendedName>
</protein>
<dbReference type="SMART" id="SM00332">
    <property type="entry name" value="PP2Cc"/>
    <property type="match status" value="1"/>
</dbReference>
<evidence type="ECO:0000259" key="1">
    <source>
        <dbReference type="PROSITE" id="PS51746"/>
    </source>
</evidence>
<proteinExistence type="predicted"/>
<comment type="caution">
    <text evidence="2">The sequence shown here is derived from an EMBL/GenBank/DDBJ whole genome shotgun (WGS) entry which is preliminary data.</text>
</comment>
<dbReference type="CDD" id="cd00143">
    <property type="entry name" value="PP2Cc"/>
    <property type="match status" value="1"/>
</dbReference>
<dbReference type="PANTHER" id="PTHR47992">
    <property type="entry name" value="PROTEIN PHOSPHATASE"/>
    <property type="match status" value="1"/>
</dbReference>
<dbReference type="Proteomes" id="UP000712600">
    <property type="component" value="Unassembled WGS sequence"/>
</dbReference>
<dbReference type="AlphaFoldDB" id="A0A8S9NZD1"/>
<dbReference type="GO" id="GO:0004722">
    <property type="term" value="F:protein serine/threonine phosphatase activity"/>
    <property type="evidence" value="ECO:0007669"/>
    <property type="project" value="InterPro"/>
</dbReference>
<dbReference type="PROSITE" id="PS51746">
    <property type="entry name" value="PPM_2"/>
    <property type="match status" value="1"/>
</dbReference>
<feature type="domain" description="PPM-type phosphatase" evidence="1">
    <location>
        <begin position="42"/>
        <end position="200"/>
    </location>
</feature>
<dbReference type="InterPro" id="IPR001932">
    <property type="entry name" value="PPM-type_phosphatase-like_dom"/>
</dbReference>
<dbReference type="InterPro" id="IPR015655">
    <property type="entry name" value="PP2C"/>
</dbReference>
<dbReference type="Gene3D" id="3.60.40.10">
    <property type="entry name" value="PPM-type phosphatase domain"/>
    <property type="match status" value="1"/>
</dbReference>
<evidence type="ECO:0000313" key="3">
    <source>
        <dbReference type="Proteomes" id="UP000712600"/>
    </source>
</evidence>
<reference evidence="2" key="1">
    <citation type="submission" date="2019-12" db="EMBL/GenBank/DDBJ databases">
        <title>Genome sequencing and annotation of Brassica cretica.</title>
        <authorList>
            <person name="Studholme D.J."/>
            <person name="Sarris P."/>
        </authorList>
    </citation>
    <scope>NUCLEOTIDE SEQUENCE</scope>
    <source>
        <strain evidence="2">PFS-109/04</strain>
        <tissue evidence="2">Leaf</tissue>
    </source>
</reference>
<accession>A0A8S9NZD1</accession>
<name>A0A8S9NZD1_BRACR</name>
<sequence length="200" mass="21638">MGFCFCLSSGGSTDRNQIYEIKDYGQENAVLHSEQHDHVHQGFGSVSSLAGGKGYNQDAAVLHLGYGTEEGALCGVFDGHGEKGELVSKIVRNQLPSLLLGHMNNHSVTRDWKLIFETTFLLMDKRILKLKNTLDCSSSGTTAVLAVTHGNQVMVANLGDSRAVMIGTSENGEIKVVQLTTDLKPSVPSKFVMLGIKRCL</sequence>
<gene>
    <name evidence="2" type="ORF">F2Q69_00009681</name>
</gene>
<dbReference type="SUPFAM" id="SSF81606">
    <property type="entry name" value="PP2C-like"/>
    <property type="match status" value="1"/>
</dbReference>
<dbReference type="EMBL" id="QGKX02001521">
    <property type="protein sequence ID" value="KAF3507371.1"/>
    <property type="molecule type" value="Genomic_DNA"/>
</dbReference>
<dbReference type="Pfam" id="PF00481">
    <property type="entry name" value="PP2C"/>
    <property type="match status" value="1"/>
</dbReference>
<dbReference type="InterPro" id="IPR036457">
    <property type="entry name" value="PPM-type-like_dom_sf"/>
</dbReference>
<organism evidence="2 3">
    <name type="scientific">Brassica cretica</name>
    <name type="common">Mustard</name>
    <dbReference type="NCBI Taxonomy" id="69181"/>
    <lineage>
        <taxon>Eukaryota</taxon>
        <taxon>Viridiplantae</taxon>
        <taxon>Streptophyta</taxon>
        <taxon>Embryophyta</taxon>
        <taxon>Tracheophyta</taxon>
        <taxon>Spermatophyta</taxon>
        <taxon>Magnoliopsida</taxon>
        <taxon>eudicotyledons</taxon>
        <taxon>Gunneridae</taxon>
        <taxon>Pentapetalae</taxon>
        <taxon>rosids</taxon>
        <taxon>malvids</taxon>
        <taxon>Brassicales</taxon>
        <taxon>Brassicaceae</taxon>
        <taxon>Brassiceae</taxon>
        <taxon>Brassica</taxon>
    </lineage>
</organism>